<gene>
    <name evidence="5" type="ORF">EZH22_19735</name>
</gene>
<dbReference type="InterPro" id="IPR046945">
    <property type="entry name" value="RHMD-like"/>
</dbReference>
<reference evidence="5 6" key="1">
    <citation type="submission" date="2020-10" db="EMBL/GenBank/DDBJ databases">
        <title>Degradation of 1,4-Dioxane by Xanthobacter sp. YN2, via a Novel Group-2 Soluble Di-Iron Monooxygenase.</title>
        <authorList>
            <person name="Ma F."/>
            <person name="Wang Y."/>
            <person name="Yang J."/>
            <person name="Guo H."/>
            <person name="Su D."/>
            <person name="Yu L."/>
        </authorList>
    </citation>
    <scope>NUCLEOTIDE SEQUENCE [LARGE SCALE GENOMIC DNA]</scope>
    <source>
        <strain evidence="5 6">YN2</strain>
    </source>
</reference>
<name>A0A974PL22_9HYPH</name>
<protein>
    <submittedName>
        <fullName evidence="5">Mandelate racemase/muconate lactonizing enzyme family protein</fullName>
    </submittedName>
</protein>
<keyword evidence="2" id="KW-0479">Metal-binding</keyword>
<dbReference type="InterPro" id="IPR036849">
    <property type="entry name" value="Enolase-like_C_sf"/>
</dbReference>
<evidence type="ECO:0000313" key="5">
    <source>
        <dbReference type="EMBL" id="QRG05313.1"/>
    </source>
</evidence>
<dbReference type="InterPro" id="IPR029017">
    <property type="entry name" value="Enolase-like_N"/>
</dbReference>
<dbReference type="Pfam" id="PF02746">
    <property type="entry name" value="MR_MLE_N"/>
    <property type="match status" value="1"/>
</dbReference>
<dbReference type="InterPro" id="IPR013342">
    <property type="entry name" value="Mandelate_racemase_C"/>
</dbReference>
<dbReference type="CDD" id="cd03316">
    <property type="entry name" value="MR_like"/>
    <property type="match status" value="1"/>
</dbReference>
<dbReference type="PROSITE" id="PS00909">
    <property type="entry name" value="MR_MLE_2"/>
    <property type="match status" value="1"/>
</dbReference>
<organism evidence="5 6">
    <name type="scientific">Xanthobacter dioxanivorans</name>
    <dbReference type="NCBI Taxonomy" id="2528964"/>
    <lineage>
        <taxon>Bacteria</taxon>
        <taxon>Pseudomonadati</taxon>
        <taxon>Pseudomonadota</taxon>
        <taxon>Alphaproteobacteria</taxon>
        <taxon>Hyphomicrobiales</taxon>
        <taxon>Xanthobacteraceae</taxon>
        <taxon>Xanthobacter</taxon>
    </lineage>
</organism>
<dbReference type="SUPFAM" id="SSF54826">
    <property type="entry name" value="Enolase N-terminal domain-like"/>
    <property type="match status" value="1"/>
</dbReference>
<dbReference type="Gene3D" id="3.30.390.10">
    <property type="entry name" value="Enolase-like, N-terminal domain"/>
    <property type="match status" value="1"/>
</dbReference>
<dbReference type="Pfam" id="PF13378">
    <property type="entry name" value="MR_MLE_C"/>
    <property type="match status" value="1"/>
</dbReference>
<dbReference type="AlphaFoldDB" id="A0A974PL22"/>
<sequence length="326" mass="33731">MTIAALTAYPLATPQPAWSGRSGSVKGLVVEVVTKDGRSGFGEAFSPAAPQAAASIVEATLSPLLLGADENAIGGLWEQMRRALVTPVGGAGAEAISAIDIALWDLLGQRLDAPIHTLLAGHGRSRVPAYASFIGWIPDAQAVAVAERAVALGFRQIKVKISPPLDAALARVALIRDAVGEGVALVADPNGAFDFPAAVTLARRLAELGYLWLEEPLDPADVAGLARLNAHGILPLAAGESEYGPRGAIALVSAGAVDLLQPDCGRIGGITGFMRAAMAAASLGVPFAPHHAGARSRLPPRCIWRRRCRNSASWNAACCAHRSTMT</sequence>
<dbReference type="GO" id="GO:0016836">
    <property type="term" value="F:hydro-lyase activity"/>
    <property type="evidence" value="ECO:0007669"/>
    <property type="project" value="TreeGrafter"/>
</dbReference>
<keyword evidence="6" id="KW-1185">Reference proteome</keyword>
<dbReference type="GO" id="GO:0000287">
    <property type="term" value="F:magnesium ion binding"/>
    <property type="evidence" value="ECO:0007669"/>
    <property type="project" value="TreeGrafter"/>
</dbReference>
<dbReference type="GO" id="GO:0009063">
    <property type="term" value="P:amino acid catabolic process"/>
    <property type="evidence" value="ECO:0007669"/>
    <property type="project" value="InterPro"/>
</dbReference>
<dbReference type="SFLD" id="SFLDG00179">
    <property type="entry name" value="mandelate_racemase"/>
    <property type="match status" value="1"/>
</dbReference>
<dbReference type="PANTHER" id="PTHR13794:SF58">
    <property type="entry name" value="MITOCHONDRIAL ENOLASE SUPERFAMILY MEMBER 1"/>
    <property type="match status" value="1"/>
</dbReference>
<keyword evidence="3" id="KW-0460">Magnesium</keyword>
<dbReference type="SFLD" id="SFLDS00001">
    <property type="entry name" value="Enolase"/>
    <property type="match status" value="1"/>
</dbReference>
<dbReference type="KEGG" id="xdi:EZH22_19735"/>
<proteinExistence type="predicted"/>
<evidence type="ECO:0000256" key="2">
    <source>
        <dbReference type="ARBA" id="ARBA00022723"/>
    </source>
</evidence>
<feature type="domain" description="Mandelate racemase/muconate lactonizing enzyme C-terminal" evidence="4">
    <location>
        <begin position="139"/>
        <end position="235"/>
    </location>
</feature>
<dbReference type="InterPro" id="IPR018110">
    <property type="entry name" value="Mandel_Rmase/mucon_lact_enz_CS"/>
</dbReference>
<dbReference type="SMART" id="SM00922">
    <property type="entry name" value="MR_MLE"/>
    <property type="match status" value="1"/>
</dbReference>
<accession>A0A974PL22</accession>
<dbReference type="PANTHER" id="PTHR13794">
    <property type="entry name" value="ENOLASE SUPERFAMILY, MANDELATE RACEMASE"/>
    <property type="match status" value="1"/>
</dbReference>
<dbReference type="Proteomes" id="UP000596427">
    <property type="component" value="Chromosome"/>
</dbReference>
<dbReference type="GO" id="GO:0016052">
    <property type="term" value="P:carbohydrate catabolic process"/>
    <property type="evidence" value="ECO:0007669"/>
    <property type="project" value="TreeGrafter"/>
</dbReference>
<dbReference type="SUPFAM" id="SSF51604">
    <property type="entry name" value="Enolase C-terminal domain-like"/>
    <property type="match status" value="1"/>
</dbReference>
<comment type="cofactor">
    <cofactor evidence="1">
        <name>Mg(2+)</name>
        <dbReference type="ChEBI" id="CHEBI:18420"/>
    </cofactor>
</comment>
<dbReference type="InterPro" id="IPR013341">
    <property type="entry name" value="Mandelate_racemase_N_dom"/>
</dbReference>
<dbReference type="RefSeq" id="WP_203192181.1">
    <property type="nucleotide sequence ID" value="NZ_CP063362.1"/>
</dbReference>
<dbReference type="InterPro" id="IPR029065">
    <property type="entry name" value="Enolase_C-like"/>
</dbReference>
<dbReference type="EMBL" id="CP063362">
    <property type="protein sequence ID" value="QRG05313.1"/>
    <property type="molecule type" value="Genomic_DNA"/>
</dbReference>
<evidence type="ECO:0000259" key="4">
    <source>
        <dbReference type="SMART" id="SM00922"/>
    </source>
</evidence>
<evidence type="ECO:0000313" key="6">
    <source>
        <dbReference type="Proteomes" id="UP000596427"/>
    </source>
</evidence>
<dbReference type="Gene3D" id="3.20.20.120">
    <property type="entry name" value="Enolase-like C-terminal domain"/>
    <property type="match status" value="1"/>
</dbReference>
<evidence type="ECO:0000256" key="3">
    <source>
        <dbReference type="ARBA" id="ARBA00022842"/>
    </source>
</evidence>
<evidence type="ECO:0000256" key="1">
    <source>
        <dbReference type="ARBA" id="ARBA00001946"/>
    </source>
</evidence>